<accession>A0ACC2TSF3</accession>
<evidence type="ECO:0000313" key="2">
    <source>
        <dbReference type="Proteomes" id="UP001165960"/>
    </source>
</evidence>
<dbReference type="Proteomes" id="UP001165960">
    <property type="component" value="Unassembled WGS sequence"/>
</dbReference>
<organism evidence="1 2">
    <name type="scientific">Entomophthora muscae</name>
    <dbReference type="NCBI Taxonomy" id="34485"/>
    <lineage>
        <taxon>Eukaryota</taxon>
        <taxon>Fungi</taxon>
        <taxon>Fungi incertae sedis</taxon>
        <taxon>Zoopagomycota</taxon>
        <taxon>Entomophthoromycotina</taxon>
        <taxon>Entomophthoromycetes</taxon>
        <taxon>Entomophthorales</taxon>
        <taxon>Entomophthoraceae</taxon>
        <taxon>Entomophthora</taxon>
    </lineage>
</organism>
<reference evidence="1" key="1">
    <citation type="submission" date="2022-04" db="EMBL/GenBank/DDBJ databases">
        <title>Genome of the entomopathogenic fungus Entomophthora muscae.</title>
        <authorList>
            <person name="Elya C."/>
            <person name="Lovett B.R."/>
            <person name="Lee E."/>
            <person name="Macias A.M."/>
            <person name="Hajek A.E."/>
            <person name="De Bivort B.L."/>
            <person name="Kasson M.T."/>
            <person name="De Fine Licht H.H."/>
            <person name="Stajich J.E."/>
        </authorList>
    </citation>
    <scope>NUCLEOTIDE SEQUENCE</scope>
    <source>
        <strain evidence="1">Berkeley</strain>
    </source>
</reference>
<dbReference type="EMBL" id="QTSX02002196">
    <property type="protein sequence ID" value="KAJ9077478.1"/>
    <property type="molecule type" value="Genomic_DNA"/>
</dbReference>
<sequence>MDSVKTNKQKLTLGFGAVVSLGLAYFAMQGAPGSTMDVKRNDPQLKSCPVLDKELFQYTTETTLTNTPKVEVSPYIKSVIQDMIDLYECHPTEKAFEIYDLLAEFEDPICYAQGSNEIKVQFYGMAKVFPRCKIVRSHIFSIEEVPYPFPESCQINRSRPTPDTTPRIERRLGASLSKRKGPRTQRVALQIRMELWQLYRIGTSDVPMKSLVTLDLDPVSGKIIRHQDYWNYEDSWRQKGGIVGVIWNFLRRANGKYLGYVVSLPRFSAQNLKAKVGAASQMAAAQEKSQGSEERCSVTAPSCKSNPLDETTGIQT</sequence>
<comment type="caution">
    <text evidence="1">The sequence shown here is derived from an EMBL/GenBank/DDBJ whole genome shotgun (WGS) entry which is preliminary data.</text>
</comment>
<name>A0ACC2TSF3_9FUNG</name>
<evidence type="ECO:0000313" key="1">
    <source>
        <dbReference type="EMBL" id="KAJ9077478.1"/>
    </source>
</evidence>
<keyword evidence="2" id="KW-1185">Reference proteome</keyword>
<proteinExistence type="predicted"/>
<gene>
    <name evidence="1" type="ORF">DSO57_1016422</name>
</gene>
<protein>
    <submittedName>
        <fullName evidence="1">Uncharacterized protein</fullName>
    </submittedName>
</protein>